<feature type="non-terminal residue" evidence="2">
    <location>
        <position position="1"/>
    </location>
</feature>
<protein>
    <submittedName>
        <fullName evidence="2">Acetyltransferase</fullName>
    </submittedName>
</protein>
<organism evidence="2 3">
    <name type="scientific">Cucurbita argyrosperma subsp. sororia</name>
    <dbReference type="NCBI Taxonomy" id="37648"/>
    <lineage>
        <taxon>Eukaryota</taxon>
        <taxon>Viridiplantae</taxon>
        <taxon>Streptophyta</taxon>
        <taxon>Embryophyta</taxon>
        <taxon>Tracheophyta</taxon>
        <taxon>Spermatophyta</taxon>
        <taxon>Magnoliopsida</taxon>
        <taxon>eudicotyledons</taxon>
        <taxon>Gunneridae</taxon>
        <taxon>Pentapetalae</taxon>
        <taxon>rosids</taxon>
        <taxon>fabids</taxon>
        <taxon>Cucurbitales</taxon>
        <taxon>Cucurbitaceae</taxon>
        <taxon>Cucurbiteae</taxon>
        <taxon>Cucurbita</taxon>
    </lineage>
</organism>
<dbReference type="Pfam" id="PF02458">
    <property type="entry name" value="Transferase"/>
    <property type="match status" value="3"/>
</dbReference>
<sequence>MIHYISECFIKPHTIPEQSNHPYHLCPWDLAMLSMHYIQKGLLYAKSPATVDDGGRFMDDLLKKLKHSLSVALVHFFPLAGRLVTISYEDEGSSLVYVDCKNSPGVKFIHARVDMSSSDILSPSDVPLIVESFFDHDRAVNHDGHSRPLLSVQVTELVDAVFIGCSANHTIVDGTSYWHFFNMWSEIFEAGDDNISISRPPILQRWFPEGHGPILKLPFTDPDQFINRFEAPQLSKKYFHFSSESVAALKAKANTEYETNKISSFQSLSALIWRCITRVRGLPPDQTIGCIMAINNRSRLEPPLSENYFGNSIHSIRGVATVKELEENNLGWAAWKLHEAVVNHTDNVVRGAVKKWVESPMIYQITGMFDPSSVMIGSSPRFNKYGNVFGMGKALCLRSGYANKFDGMVACYPGSEGGGSIELEMCLPSPVMSALQADQEFMDAVTVKELLDGVFIGCSFNHAIGDGTSYWNFFNMWSEIFQAPSNQISRPPVLKRWFPDGYGPIINLPFTHSDQFISRFEAPQLLKESPLSNRCLHSCGDPNTMSPHSRESTHYLHDGGECRARLEPPFSGNYFGNVVRAVKAEAKAGELLEKELGWAALKLHDVVVNITDKNLRDSLDQWLQSPYTFQLGRFFGPNSIMMGRSPSFNMYGNEFGMGKAVALRSGYASKFEGDVSSFPGNEGGGSIDLEICLVPQNMAMLEYDLEFMNAVSSSLFQRCES</sequence>
<dbReference type="Proteomes" id="UP000685013">
    <property type="component" value="Chromosome 1"/>
</dbReference>
<name>A0AAV6P7L0_9ROSI</name>
<evidence type="ECO:0000313" key="2">
    <source>
        <dbReference type="EMBL" id="KAG6608463.1"/>
    </source>
</evidence>
<reference evidence="2 3" key="1">
    <citation type="journal article" date="2021" name="Hortic Res">
        <title>The domestication of Cucurbita argyrosperma as revealed by the genome of its wild relative.</title>
        <authorList>
            <person name="Barrera-Redondo J."/>
            <person name="Sanchez-de la Vega G."/>
            <person name="Aguirre-Liguori J.A."/>
            <person name="Castellanos-Morales G."/>
            <person name="Gutierrez-Guerrero Y.T."/>
            <person name="Aguirre-Dugua X."/>
            <person name="Aguirre-Planter E."/>
            <person name="Tenaillon M.I."/>
            <person name="Lira-Saade R."/>
            <person name="Eguiarte L.E."/>
        </authorList>
    </citation>
    <scope>NUCLEOTIDE SEQUENCE [LARGE SCALE GENOMIC DNA]</scope>
    <source>
        <strain evidence="2">JBR-2021</strain>
    </source>
</reference>
<evidence type="ECO:0000313" key="3">
    <source>
        <dbReference type="Proteomes" id="UP000685013"/>
    </source>
</evidence>
<dbReference type="PANTHER" id="PTHR31896:SF12">
    <property type="entry name" value="HXXXD-TYPE ACYL-TRANSFERASE FAMILY PROTEIN"/>
    <property type="match status" value="1"/>
</dbReference>
<dbReference type="EMBL" id="JAGKQH010000001">
    <property type="protein sequence ID" value="KAG6608463.1"/>
    <property type="molecule type" value="Genomic_DNA"/>
</dbReference>
<dbReference type="AlphaFoldDB" id="A0AAV6P7L0"/>
<keyword evidence="1" id="KW-0808">Transferase</keyword>
<proteinExistence type="predicted"/>
<dbReference type="InterPro" id="IPR051283">
    <property type="entry name" value="Sec_Metabolite_Acyltrans"/>
</dbReference>
<accession>A0AAV6P7L0</accession>
<keyword evidence="3" id="KW-1185">Reference proteome</keyword>
<dbReference type="GO" id="GO:0016740">
    <property type="term" value="F:transferase activity"/>
    <property type="evidence" value="ECO:0007669"/>
    <property type="project" value="UniProtKB-KW"/>
</dbReference>
<gene>
    <name evidence="2" type="ORF">SDJN03_01805</name>
</gene>
<dbReference type="PANTHER" id="PTHR31896">
    <property type="entry name" value="FAMILY REGULATORY PROTEIN, PUTATIVE (AFU_ORTHOLOGUE AFUA_3G14730)-RELATED"/>
    <property type="match status" value="1"/>
</dbReference>
<evidence type="ECO:0000256" key="1">
    <source>
        <dbReference type="ARBA" id="ARBA00022679"/>
    </source>
</evidence>
<comment type="caution">
    <text evidence="2">The sequence shown here is derived from an EMBL/GenBank/DDBJ whole genome shotgun (WGS) entry which is preliminary data.</text>
</comment>